<organism evidence="11 12">
    <name type="scientific">Cherax quadricarinatus</name>
    <name type="common">Australian red claw crayfish</name>
    <dbReference type="NCBI Taxonomy" id="27406"/>
    <lineage>
        <taxon>Eukaryota</taxon>
        <taxon>Metazoa</taxon>
        <taxon>Ecdysozoa</taxon>
        <taxon>Arthropoda</taxon>
        <taxon>Crustacea</taxon>
        <taxon>Multicrustacea</taxon>
        <taxon>Malacostraca</taxon>
        <taxon>Eumalacostraca</taxon>
        <taxon>Eucarida</taxon>
        <taxon>Decapoda</taxon>
        <taxon>Pleocyemata</taxon>
        <taxon>Astacidea</taxon>
        <taxon>Parastacoidea</taxon>
        <taxon>Parastacidae</taxon>
        <taxon>Cherax</taxon>
    </lineage>
</organism>
<sequence length="443" mass="50616">MDKIVSDLVENIPCRKAQIHLLASLLGEDECPLPNSIFLYGHSGTGKTLVTSAVLEKLGILTSYVSCVEFYTTRVMYETILNHLSGTVPSSINNYSSYASCDNIGEFIKHLRNIAYSKGKPRMSIVLEQSERLRDSDANILPVLCRLQELTQDINIIVIFLSSLPIEKFRAATGFMEPVVINFPQYTKDELVDILLKQRPSSHSVEFYKNYIKLVLSVFYLATKGLPELKHQVQLHFKAYCEPLEKGEADEHDIRLLWRNIEPQLKKSMSSVYLREVSSAQYERMQQLTETAPTDQSHFKSALTNKMELPYYTKFLLIAAYLASYNPARTDRRFFMKHHGKQRKTQAMIKAKERSSSQLVGPKPFPLDRLLAIFYSIIDDKVTPTANIFSQISTLVTLRLVTQIGGNDQLDSPKYKCAVTLDFIRNVARMVSFDVVRYLYDYA</sequence>
<dbReference type="SUPFAM" id="SSF52540">
    <property type="entry name" value="P-loop containing nucleoside triphosphate hydrolases"/>
    <property type="match status" value="1"/>
</dbReference>
<evidence type="ECO:0000256" key="4">
    <source>
        <dbReference type="ARBA" id="ARBA00022741"/>
    </source>
</evidence>
<name>A0AAW0XRL7_CHEQU</name>
<feature type="domain" description="Orc1-like AAA ATPase" evidence="8">
    <location>
        <begin position="12"/>
        <end position="159"/>
    </location>
</feature>
<feature type="domain" description="Origin recognition complex subunit 5 C-terminal" evidence="9">
    <location>
        <begin position="309"/>
        <end position="439"/>
    </location>
</feature>
<dbReference type="PANTHER" id="PTHR12705:SF0">
    <property type="entry name" value="ORIGIN RECOGNITION COMPLEX SUBUNIT 5"/>
    <property type="match status" value="1"/>
</dbReference>
<accession>A0AAW0XRL7</accession>
<evidence type="ECO:0000259" key="8">
    <source>
        <dbReference type="Pfam" id="PF13191"/>
    </source>
</evidence>
<dbReference type="PANTHER" id="PTHR12705">
    <property type="entry name" value="ORIGIN RECOGNITION COMPLEX SUBUNIT 5"/>
    <property type="match status" value="1"/>
</dbReference>
<evidence type="ECO:0000259" key="9">
    <source>
        <dbReference type="Pfam" id="PF14630"/>
    </source>
</evidence>
<keyword evidence="6" id="KW-0539">Nucleus</keyword>
<proteinExistence type="inferred from homology"/>
<dbReference type="Pfam" id="PF13191">
    <property type="entry name" value="AAA_16"/>
    <property type="match status" value="1"/>
</dbReference>
<dbReference type="FunFam" id="3.40.50.300:FF:000673">
    <property type="entry name" value="Origin recognition complex subunit 5"/>
    <property type="match status" value="1"/>
</dbReference>
<dbReference type="Pfam" id="PF14630">
    <property type="entry name" value="ORC5_C"/>
    <property type="match status" value="1"/>
</dbReference>
<keyword evidence="3" id="KW-0235">DNA replication</keyword>
<dbReference type="InterPro" id="IPR041664">
    <property type="entry name" value="AAA_16"/>
</dbReference>
<keyword evidence="4" id="KW-0547">Nucleotide-binding</keyword>
<gene>
    <name evidence="11" type="ORF">OTU49_001997</name>
</gene>
<dbReference type="EMBL" id="JARKIK010000029">
    <property type="protein sequence ID" value="KAK8741891.1"/>
    <property type="molecule type" value="Genomic_DNA"/>
</dbReference>
<dbReference type="Pfam" id="PF21639">
    <property type="entry name" value="ORC5_lid"/>
    <property type="match status" value="1"/>
</dbReference>
<dbReference type="InterPro" id="IPR047088">
    <property type="entry name" value="ORC5_C"/>
</dbReference>
<keyword evidence="12" id="KW-1185">Reference proteome</keyword>
<evidence type="ECO:0000256" key="7">
    <source>
        <dbReference type="ARBA" id="ARBA00069657"/>
    </source>
</evidence>
<evidence type="ECO:0000313" key="11">
    <source>
        <dbReference type="EMBL" id="KAK8741891.1"/>
    </source>
</evidence>
<reference evidence="11" key="2">
    <citation type="submission" date="2024-01" db="EMBL/GenBank/DDBJ databases">
        <authorList>
            <person name="He J."/>
            <person name="Wang M."/>
            <person name="Zheng J."/>
            <person name="Liu Z."/>
        </authorList>
    </citation>
    <scope>NUCLEOTIDE SEQUENCE</scope>
    <source>
        <strain evidence="11">ZL_2023a</strain>
        <tissue evidence="11">Muscle</tissue>
    </source>
</reference>
<reference evidence="11 12" key="1">
    <citation type="journal article" date="2024" name="BMC Genomics">
        <title>Genome assembly of redclaw crayfish (Cherax quadricarinatus) provides insights into its immune adaptation and hypoxia tolerance.</title>
        <authorList>
            <person name="Liu Z."/>
            <person name="Zheng J."/>
            <person name="Li H."/>
            <person name="Fang K."/>
            <person name="Wang S."/>
            <person name="He J."/>
            <person name="Zhou D."/>
            <person name="Weng S."/>
            <person name="Chi M."/>
            <person name="Gu Z."/>
            <person name="He J."/>
            <person name="Li F."/>
            <person name="Wang M."/>
        </authorList>
    </citation>
    <scope>NUCLEOTIDE SEQUENCE [LARGE SCALE GENOMIC DNA]</scope>
    <source>
        <strain evidence="11">ZL_2023a</strain>
    </source>
</reference>
<evidence type="ECO:0000256" key="1">
    <source>
        <dbReference type="ARBA" id="ARBA00004123"/>
    </source>
</evidence>
<dbReference type="GO" id="GO:0003688">
    <property type="term" value="F:DNA replication origin binding"/>
    <property type="evidence" value="ECO:0007669"/>
    <property type="project" value="TreeGrafter"/>
</dbReference>
<dbReference type="InterPro" id="IPR020796">
    <property type="entry name" value="ORC5"/>
</dbReference>
<comment type="subcellular location">
    <subcellularLocation>
        <location evidence="1">Nucleus</location>
    </subcellularLocation>
</comment>
<evidence type="ECO:0000313" key="12">
    <source>
        <dbReference type="Proteomes" id="UP001445076"/>
    </source>
</evidence>
<dbReference type="Proteomes" id="UP001445076">
    <property type="component" value="Unassembled WGS sequence"/>
</dbReference>
<evidence type="ECO:0000256" key="6">
    <source>
        <dbReference type="ARBA" id="ARBA00023242"/>
    </source>
</evidence>
<keyword evidence="5" id="KW-0067">ATP-binding</keyword>
<dbReference type="GO" id="GO:0005524">
    <property type="term" value="F:ATP binding"/>
    <property type="evidence" value="ECO:0007669"/>
    <property type="project" value="UniProtKB-KW"/>
</dbReference>
<dbReference type="EMBL" id="JARKIK010000029">
    <property type="protein sequence ID" value="KAK8741886.1"/>
    <property type="molecule type" value="Genomic_DNA"/>
</dbReference>
<dbReference type="Gene3D" id="3.40.50.300">
    <property type="entry name" value="P-loop containing nucleotide triphosphate hydrolases"/>
    <property type="match status" value="1"/>
</dbReference>
<dbReference type="GO" id="GO:0006270">
    <property type="term" value="P:DNA replication initiation"/>
    <property type="evidence" value="ECO:0007669"/>
    <property type="project" value="TreeGrafter"/>
</dbReference>
<dbReference type="InterPro" id="IPR048866">
    <property type="entry name" value="ORC5_lid"/>
</dbReference>
<comment type="caution">
    <text evidence="11">The sequence shown here is derived from an EMBL/GenBank/DDBJ whole genome shotgun (WGS) entry which is preliminary data.</text>
</comment>
<comment type="similarity">
    <text evidence="2">Belongs to the ORC5 family.</text>
</comment>
<dbReference type="InterPro" id="IPR027417">
    <property type="entry name" value="P-loop_NTPase"/>
</dbReference>
<protein>
    <recommendedName>
        <fullName evidence="7">Origin recognition complex subunit 5</fullName>
    </recommendedName>
</protein>
<evidence type="ECO:0000256" key="3">
    <source>
        <dbReference type="ARBA" id="ARBA00022705"/>
    </source>
</evidence>
<evidence type="ECO:0000256" key="2">
    <source>
        <dbReference type="ARBA" id="ARBA00006269"/>
    </source>
</evidence>
<feature type="domain" description="ORC5 lid" evidence="10">
    <location>
        <begin position="208"/>
        <end position="256"/>
    </location>
</feature>
<dbReference type="GO" id="GO:0005664">
    <property type="term" value="C:nuclear origin of replication recognition complex"/>
    <property type="evidence" value="ECO:0007669"/>
    <property type="project" value="TreeGrafter"/>
</dbReference>
<dbReference type="AlphaFoldDB" id="A0AAW0XRL7"/>
<evidence type="ECO:0000259" key="10">
    <source>
        <dbReference type="Pfam" id="PF21639"/>
    </source>
</evidence>
<evidence type="ECO:0000256" key="5">
    <source>
        <dbReference type="ARBA" id="ARBA00022840"/>
    </source>
</evidence>